<keyword evidence="3" id="KW-1185">Reference proteome</keyword>
<gene>
    <name evidence="2" type="ORF">SAMN04487894_10260</name>
</gene>
<dbReference type="AlphaFoldDB" id="A0A1G6KRK2"/>
<dbReference type="RefSeq" id="WP_090388697.1">
    <property type="nucleotide sequence ID" value="NZ_FMZO01000002.1"/>
</dbReference>
<dbReference type="Proteomes" id="UP000198757">
    <property type="component" value="Unassembled WGS sequence"/>
</dbReference>
<evidence type="ECO:0000259" key="1">
    <source>
        <dbReference type="Pfam" id="PF12867"/>
    </source>
</evidence>
<dbReference type="STRING" id="1285928.SAMN04487894_10260"/>
<feature type="domain" description="DinB-like" evidence="1">
    <location>
        <begin position="52"/>
        <end position="165"/>
    </location>
</feature>
<dbReference type="Pfam" id="PF12867">
    <property type="entry name" value="DinB_2"/>
    <property type="match status" value="1"/>
</dbReference>
<accession>A0A1G6KRK2</accession>
<name>A0A1G6KRK2_NIADE</name>
<reference evidence="3" key="1">
    <citation type="submission" date="2016-10" db="EMBL/GenBank/DDBJ databases">
        <authorList>
            <person name="Varghese N."/>
            <person name="Submissions S."/>
        </authorList>
    </citation>
    <scope>NUCLEOTIDE SEQUENCE [LARGE SCALE GENOMIC DNA]</scope>
    <source>
        <strain evidence="3">DSM 25811 / CCM 8410 / LMG 26954 / E90</strain>
    </source>
</reference>
<dbReference type="InterPro" id="IPR034660">
    <property type="entry name" value="DinB/YfiT-like"/>
</dbReference>
<sequence length="176" mass="20158">MNKSAIDPMPEYFDRYISQVPDDLELVPAIQKSILDIYQLDKEKISSLGDDVYAPGKWTIKQILLHIADTERVFIYRALRFARKDSTPVQSFDENLFAENSAAGERTLESLLDELVALRQSTLAFYKNLSDEQLLATGHTYKSEMSVLAMGFTIVGHQAHHFRIIEDRYFPLLNAQ</sequence>
<organism evidence="2 3">
    <name type="scientific">Niabella drilacis (strain DSM 25811 / CCM 8410 / CCUG 62505 / LMG 26954 / E90)</name>
    <dbReference type="NCBI Taxonomy" id="1285928"/>
    <lineage>
        <taxon>Bacteria</taxon>
        <taxon>Pseudomonadati</taxon>
        <taxon>Bacteroidota</taxon>
        <taxon>Chitinophagia</taxon>
        <taxon>Chitinophagales</taxon>
        <taxon>Chitinophagaceae</taxon>
        <taxon>Niabella</taxon>
    </lineage>
</organism>
<dbReference type="Gene3D" id="1.20.120.450">
    <property type="entry name" value="dinb family like domain"/>
    <property type="match status" value="1"/>
</dbReference>
<dbReference type="EMBL" id="FMZO01000002">
    <property type="protein sequence ID" value="SDC33145.1"/>
    <property type="molecule type" value="Genomic_DNA"/>
</dbReference>
<evidence type="ECO:0000313" key="3">
    <source>
        <dbReference type="Proteomes" id="UP000198757"/>
    </source>
</evidence>
<evidence type="ECO:0000313" key="2">
    <source>
        <dbReference type="EMBL" id="SDC33145.1"/>
    </source>
</evidence>
<dbReference type="InterPro" id="IPR024775">
    <property type="entry name" value="DinB-like"/>
</dbReference>
<proteinExistence type="predicted"/>
<dbReference type="OrthoDB" id="9793216at2"/>
<protein>
    <submittedName>
        <fullName evidence="2">DinB superfamily protein</fullName>
    </submittedName>
</protein>
<dbReference type="SUPFAM" id="SSF109854">
    <property type="entry name" value="DinB/YfiT-like putative metalloenzymes"/>
    <property type="match status" value="1"/>
</dbReference>